<sequence>MNYTAKQMEALDEAAVRLQLEERHKADALLAEFRRLCRKGIFRRNEFALVASYAFPYVGWRDRRTLKKIIRIRHKKSQILGLL</sequence>
<reference evidence="1" key="1">
    <citation type="submission" date="2020-08" db="EMBL/GenBank/DDBJ databases">
        <title>Genome public.</title>
        <authorList>
            <person name="Liu C."/>
            <person name="Sun Q."/>
        </authorList>
    </citation>
    <scope>NUCLEOTIDE SEQUENCE</scope>
    <source>
        <strain evidence="1">NSJ-53</strain>
    </source>
</reference>
<dbReference type="AlphaFoldDB" id="A0A926D596"/>
<evidence type="ECO:0000313" key="2">
    <source>
        <dbReference type="Proteomes" id="UP000623172"/>
    </source>
</evidence>
<dbReference type="Proteomes" id="UP000623172">
    <property type="component" value="Unassembled WGS sequence"/>
</dbReference>
<keyword evidence="2" id="KW-1185">Reference proteome</keyword>
<name>A0A926D596_9FIRM</name>
<dbReference type="RefSeq" id="WP_249316118.1">
    <property type="nucleotide sequence ID" value="NZ_JACRSR010000002.1"/>
</dbReference>
<protein>
    <submittedName>
        <fullName evidence="1">Uncharacterized protein</fullName>
    </submittedName>
</protein>
<comment type="caution">
    <text evidence="1">The sequence shown here is derived from an EMBL/GenBank/DDBJ whole genome shotgun (WGS) entry which is preliminary data.</text>
</comment>
<dbReference type="EMBL" id="JACRSR010000002">
    <property type="protein sequence ID" value="MBC8531506.1"/>
    <property type="molecule type" value="Genomic_DNA"/>
</dbReference>
<organism evidence="1 2">
    <name type="scientific">Gehongia tenuis</name>
    <dbReference type="NCBI Taxonomy" id="2763655"/>
    <lineage>
        <taxon>Bacteria</taxon>
        <taxon>Bacillati</taxon>
        <taxon>Bacillota</taxon>
        <taxon>Clostridia</taxon>
        <taxon>Christensenellales</taxon>
        <taxon>Christensenellaceae</taxon>
        <taxon>Gehongia</taxon>
    </lineage>
</organism>
<evidence type="ECO:0000313" key="1">
    <source>
        <dbReference type="EMBL" id="MBC8531506.1"/>
    </source>
</evidence>
<proteinExistence type="predicted"/>
<gene>
    <name evidence="1" type="ORF">H8696_06550</name>
</gene>
<accession>A0A926D596</accession>